<keyword evidence="3" id="KW-1185">Reference proteome</keyword>
<feature type="transmembrane region" description="Helical" evidence="1">
    <location>
        <begin position="74"/>
        <end position="93"/>
    </location>
</feature>
<evidence type="ECO:0008006" key="4">
    <source>
        <dbReference type="Google" id="ProtNLM"/>
    </source>
</evidence>
<keyword evidence="1" id="KW-1133">Transmembrane helix</keyword>
<dbReference type="InterPro" id="IPR025291">
    <property type="entry name" value="DUF4153"/>
</dbReference>
<organism evidence="2 3">
    <name type="scientific">Halomonas campaniensis</name>
    <dbReference type="NCBI Taxonomy" id="213554"/>
    <lineage>
        <taxon>Bacteria</taxon>
        <taxon>Pseudomonadati</taxon>
        <taxon>Pseudomonadota</taxon>
        <taxon>Gammaproteobacteria</taxon>
        <taxon>Oceanospirillales</taxon>
        <taxon>Halomonadaceae</taxon>
        <taxon>Halomonas</taxon>
    </lineage>
</organism>
<feature type="transmembrane region" description="Helical" evidence="1">
    <location>
        <begin position="224"/>
        <end position="246"/>
    </location>
</feature>
<evidence type="ECO:0000256" key="1">
    <source>
        <dbReference type="SAM" id="Phobius"/>
    </source>
</evidence>
<feature type="transmembrane region" description="Helical" evidence="1">
    <location>
        <begin position="192"/>
        <end position="212"/>
    </location>
</feature>
<evidence type="ECO:0000313" key="2">
    <source>
        <dbReference type="EMBL" id="OWV28975.1"/>
    </source>
</evidence>
<sequence length="603" mass="67995">MDDNRLNTLDRATSLGLIFLAFVQGCALYALHLAIDHEYWLVADQRWLKALYTVAVTLPAFYLISIVRLRDRINLLPLLLAPLLFLLGWHLGWVEQVPEPQQWGGHPFTFAFCMAVGVALFILALFFRSSAASRTWPKTYQPMLDYSWEHALTIAQLGLFIGVFWSLLSLWAALFSAIGLDFFKTLFQTPAFFYPVTWLVIGMGLVMIRNRFRFIASVRLMCEALIKALLPLVALIVLMFFAVLPWTGLQPIWDTGRAAQILMALMLTLLLFFNAVFYQIDNKLPYPIWLRSAVMLAVVLLPIGSLLAAWALWLRIDQYGLSLDRLWAALLQALTAAFTFSYSLLLLWRRQAALPSMQRANIGLALLVAGALIVVNTPLADMRHWVAQHQVKRLIDGRTTVDAFDYRYLRFHLGQPGSLALQALADSEFAQSRPGLTRRIELSLKQTNRWNQDPLVDTHNLNDVAQQFSVNPEDATLPEPLLTLLIEQGSVCLSQVEPCQALQVSNEQGFQWLIYAPYSSHGQVYTEHNAGWQHLGTLTELGAAQDENSDDCRYTKPSTDLQPIPGSLNAYQSGNCLYSLRPTLESVRQQIQARAEASGARIN</sequence>
<accession>A0A246RZJ0</accession>
<proteinExistence type="predicted"/>
<evidence type="ECO:0000313" key="3">
    <source>
        <dbReference type="Proteomes" id="UP000197334"/>
    </source>
</evidence>
<feature type="transmembrane region" description="Helical" evidence="1">
    <location>
        <begin position="258"/>
        <end position="277"/>
    </location>
</feature>
<feature type="transmembrane region" description="Helical" evidence="1">
    <location>
        <begin position="148"/>
        <end position="172"/>
    </location>
</feature>
<gene>
    <name evidence="2" type="ORF">JI62_15195</name>
</gene>
<keyword evidence="1" id="KW-0472">Membrane</keyword>
<feature type="transmembrane region" description="Helical" evidence="1">
    <location>
        <begin position="105"/>
        <end position="127"/>
    </location>
</feature>
<reference evidence="2 3" key="1">
    <citation type="submission" date="2014-08" db="EMBL/GenBank/DDBJ databases">
        <title>Draft genome sequence of a novel L-asparaginase producing marine bacterium, Halomonas campaniensis.</title>
        <authorList>
            <person name="Sundarakrishnan B."/>
            <person name="Moushumi Priya A."/>
            <person name="Raman G."/>
            <person name="Sakthivel N."/>
            <person name="Park S."/>
            <person name="Jayachandran S."/>
        </authorList>
    </citation>
    <scope>NUCLEOTIDE SEQUENCE [LARGE SCALE GENOMIC DNA]</scope>
    <source>
        <strain evidence="2 3">SK03</strain>
    </source>
</reference>
<feature type="transmembrane region" description="Helical" evidence="1">
    <location>
        <begin position="47"/>
        <end position="67"/>
    </location>
</feature>
<dbReference type="AlphaFoldDB" id="A0A246RZJ0"/>
<protein>
    <recommendedName>
        <fullName evidence="4">DUF4153 domain-containing protein</fullName>
    </recommendedName>
</protein>
<dbReference type="PROSITE" id="PS51257">
    <property type="entry name" value="PROKAR_LIPOPROTEIN"/>
    <property type="match status" value="1"/>
</dbReference>
<dbReference type="Pfam" id="PF13687">
    <property type="entry name" value="DUF4153"/>
    <property type="match status" value="1"/>
</dbReference>
<dbReference type="EMBL" id="JPUA01000034">
    <property type="protein sequence ID" value="OWV28975.1"/>
    <property type="molecule type" value="Genomic_DNA"/>
</dbReference>
<keyword evidence="1" id="KW-0812">Transmembrane</keyword>
<name>A0A246RZJ0_9GAMM</name>
<feature type="transmembrane region" description="Helical" evidence="1">
    <location>
        <begin position="289"/>
        <end position="314"/>
    </location>
</feature>
<dbReference type="OrthoDB" id="7022049at2"/>
<dbReference type="RefSeq" id="WP_088700975.1">
    <property type="nucleotide sequence ID" value="NZ_JPUA01000034.1"/>
</dbReference>
<comment type="caution">
    <text evidence="2">The sequence shown here is derived from an EMBL/GenBank/DDBJ whole genome shotgun (WGS) entry which is preliminary data.</text>
</comment>
<feature type="transmembrane region" description="Helical" evidence="1">
    <location>
        <begin position="326"/>
        <end position="348"/>
    </location>
</feature>
<feature type="transmembrane region" description="Helical" evidence="1">
    <location>
        <begin position="360"/>
        <end position="380"/>
    </location>
</feature>
<feature type="transmembrane region" description="Helical" evidence="1">
    <location>
        <begin position="12"/>
        <end position="35"/>
    </location>
</feature>
<dbReference type="Proteomes" id="UP000197334">
    <property type="component" value="Unassembled WGS sequence"/>
</dbReference>